<dbReference type="SMART" id="SM00944">
    <property type="entry name" value="Pro-kuma_activ"/>
    <property type="match status" value="1"/>
</dbReference>
<dbReference type="GO" id="GO:0046872">
    <property type="term" value="F:metal ion binding"/>
    <property type="evidence" value="ECO:0007669"/>
    <property type="project" value="UniProtKB-KW"/>
</dbReference>
<dbReference type="PANTHER" id="PTHR14218">
    <property type="entry name" value="PROTEASE S8 TRIPEPTIDYL PEPTIDASE I CLN2"/>
    <property type="match status" value="1"/>
</dbReference>
<dbReference type="GO" id="GO:0004252">
    <property type="term" value="F:serine-type endopeptidase activity"/>
    <property type="evidence" value="ECO:0007669"/>
    <property type="project" value="InterPro"/>
</dbReference>
<keyword evidence="2 10" id="KW-0645">Protease</keyword>
<evidence type="ECO:0000313" key="10">
    <source>
        <dbReference type="EMBL" id="PZR78972.1"/>
    </source>
</evidence>
<dbReference type="InterPro" id="IPR015366">
    <property type="entry name" value="S53_propep"/>
</dbReference>
<comment type="cofactor">
    <cofactor evidence="1">
        <name>Ca(2+)</name>
        <dbReference type="ChEBI" id="CHEBI:29108"/>
    </cofactor>
</comment>
<dbReference type="InterPro" id="IPR036852">
    <property type="entry name" value="Peptidase_S8/S53_dom_sf"/>
</dbReference>
<feature type="signal peptide" evidence="8">
    <location>
        <begin position="1"/>
        <end position="34"/>
    </location>
</feature>
<dbReference type="Pfam" id="PF09286">
    <property type="entry name" value="Pro-kuma_activ"/>
    <property type="match status" value="1"/>
</dbReference>
<evidence type="ECO:0000256" key="1">
    <source>
        <dbReference type="ARBA" id="ARBA00001913"/>
    </source>
</evidence>
<dbReference type="PROSITE" id="PS51695">
    <property type="entry name" value="SEDOLISIN"/>
    <property type="match status" value="1"/>
</dbReference>
<dbReference type="SUPFAM" id="SSF52743">
    <property type="entry name" value="Subtilisin-like"/>
    <property type="match status" value="1"/>
</dbReference>
<keyword evidence="7" id="KW-0865">Zymogen</keyword>
<keyword evidence="5" id="KW-0720">Serine protease</keyword>
<evidence type="ECO:0000256" key="4">
    <source>
        <dbReference type="ARBA" id="ARBA00022801"/>
    </source>
</evidence>
<evidence type="ECO:0000256" key="5">
    <source>
        <dbReference type="ARBA" id="ARBA00022825"/>
    </source>
</evidence>
<name>A0A2W5Z188_9BACT</name>
<keyword evidence="8" id="KW-0732">Signal</keyword>
<dbReference type="CDD" id="cd04056">
    <property type="entry name" value="Peptidases_S53"/>
    <property type="match status" value="1"/>
</dbReference>
<evidence type="ECO:0000259" key="9">
    <source>
        <dbReference type="PROSITE" id="PS51695"/>
    </source>
</evidence>
<comment type="caution">
    <text evidence="10">The sequence shown here is derived from an EMBL/GenBank/DDBJ whole genome shotgun (WGS) entry which is preliminary data.</text>
</comment>
<keyword evidence="3" id="KW-0479">Metal-binding</keyword>
<feature type="domain" description="Peptidase S53" evidence="9">
    <location>
        <begin position="257"/>
        <end position="685"/>
    </location>
</feature>
<protein>
    <submittedName>
        <fullName evidence="10">Serine protease</fullName>
    </submittedName>
</protein>
<dbReference type="InterPro" id="IPR023828">
    <property type="entry name" value="Peptidase_S8_Ser-AS"/>
</dbReference>
<keyword evidence="4" id="KW-0378">Hydrolase</keyword>
<dbReference type="Gene3D" id="3.40.50.200">
    <property type="entry name" value="Peptidase S8/S53 domain"/>
    <property type="match status" value="1"/>
</dbReference>
<dbReference type="GO" id="GO:0006508">
    <property type="term" value="P:proteolysis"/>
    <property type="evidence" value="ECO:0007669"/>
    <property type="project" value="UniProtKB-KW"/>
</dbReference>
<evidence type="ECO:0000313" key="11">
    <source>
        <dbReference type="Proteomes" id="UP000248724"/>
    </source>
</evidence>
<organism evidence="10 11">
    <name type="scientific">Candidatus Aeolococcus gillhamiae</name>
    <dbReference type="NCBI Taxonomy" id="3127015"/>
    <lineage>
        <taxon>Bacteria</taxon>
        <taxon>Bacillati</taxon>
        <taxon>Candidatus Dormiibacterota</taxon>
        <taxon>Candidatus Dormibacteria</taxon>
        <taxon>Candidatus Aeolococcales</taxon>
        <taxon>Candidatus Aeolococcaceae</taxon>
        <taxon>Candidatus Aeolococcus</taxon>
    </lineage>
</organism>
<keyword evidence="6" id="KW-0106">Calcium</keyword>
<evidence type="ECO:0000256" key="2">
    <source>
        <dbReference type="ARBA" id="ARBA00022670"/>
    </source>
</evidence>
<gene>
    <name evidence="10" type="ORF">DLM65_11760</name>
</gene>
<evidence type="ECO:0000256" key="3">
    <source>
        <dbReference type="ARBA" id="ARBA00022723"/>
    </source>
</evidence>
<feature type="chain" id="PRO_5015886966" evidence="8">
    <location>
        <begin position="35"/>
        <end position="686"/>
    </location>
</feature>
<dbReference type="EMBL" id="QHBU01000231">
    <property type="protein sequence ID" value="PZR78972.1"/>
    <property type="molecule type" value="Genomic_DNA"/>
</dbReference>
<evidence type="ECO:0000256" key="7">
    <source>
        <dbReference type="ARBA" id="ARBA00023145"/>
    </source>
</evidence>
<proteinExistence type="predicted"/>
<dbReference type="AlphaFoldDB" id="A0A2W5Z188"/>
<dbReference type="PANTHER" id="PTHR14218:SF15">
    <property type="entry name" value="TRIPEPTIDYL-PEPTIDASE 1"/>
    <property type="match status" value="1"/>
</dbReference>
<evidence type="ECO:0000256" key="8">
    <source>
        <dbReference type="SAM" id="SignalP"/>
    </source>
</evidence>
<dbReference type="Proteomes" id="UP000248724">
    <property type="component" value="Unassembled WGS sequence"/>
</dbReference>
<dbReference type="InterPro" id="IPR030400">
    <property type="entry name" value="Sedolisin_dom"/>
</dbReference>
<evidence type="ECO:0000256" key="6">
    <source>
        <dbReference type="ARBA" id="ARBA00022837"/>
    </source>
</evidence>
<dbReference type="SUPFAM" id="SSF54897">
    <property type="entry name" value="Protease propeptides/inhibitors"/>
    <property type="match status" value="1"/>
</dbReference>
<reference evidence="10 11" key="1">
    <citation type="journal article" date="2017" name="Nature">
        <title>Atmospheric trace gases support primary production in Antarctic desert surface soil.</title>
        <authorList>
            <person name="Ji M."/>
            <person name="Greening C."/>
            <person name="Vanwonterghem I."/>
            <person name="Carere C.R."/>
            <person name="Bay S.K."/>
            <person name="Steen J.A."/>
            <person name="Montgomery K."/>
            <person name="Lines T."/>
            <person name="Beardall J."/>
            <person name="van Dorst J."/>
            <person name="Snape I."/>
            <person name="Stott M.B."/>
            <person name="Hugenholtz P."/>
            <person name="Ferrari B.C."/>
        </authorList>
    </citation>
    <scope>NUCLEOTIDE SEQUENCE [LARGE SCALE GENOMIC DNA]</scope>
    <source>
        <strain evidence="10">RRmetagenome_bin12</strain>
    </source>
</reference>
<dbReference type="InterPro" id="IPR000209">
    <property type="entry name" value="Peptidase_S8/S53_dom"/>
</dbReference>
<dbReference type="CDD" id="cd11377">
    <property type="entry name" value="Pro-peptidase_S53"/>
    <property type="match status" value="1"/>
</dbReference>
<sequence length="686" mass="70720">MVRGIGRTARTGMCVATALSIVSLGAGQVGASAAAPTSVATAPAWATAQHRLGGAAINQVRSITVLLNTRNEAQLERLASAVSTPGSGQYRQYISASTFHANFSPTEATTQTVVSYLTAAGLRIQSIPDNRLYIRATGSVAAISHAFNTQLSVFAVKGARRVAPSSPATMPASVAALVAGVDGLSDGVGMTSPHHANEAAVAGSASRAGSAGVRPADTLPGPPPAFVNAPPCSVYWAQKIDTTDPAPATGKPYVPCGYVPSQFRGAYGVSGATSSGIDGSGITVGIVDAYAAPTILSDANTYAQLHGDQPFAPGQFRQVNAGRYDLTAPPSASNPTGCGAQGWYGEETLDVEAVHGMAPRAKIIYAGGMDCNDSALLDRENYLIDHQLVQIISNSWGGLGDIDQLAPNLQKAYTHTFLQAVTQGIGIQFSSGDNGDELLNAGVRTVDFPASDPWVTAVGGTSLQVGSTNNYILEAGWGTTSSKLVNGSWTAPAYLYGAGGGTSTVFNEPSYQQGVVPASLAGYWGGNNRVVPDVAMDADPQTGMLIGETQAFPATGGRPAGNYYSEFRIGGTSLASPLFAGMMALADQASGRTIGFANPALYGTLKSNGYLTSSHSGGAFHDVTRHVFSVVRVNYNNSIDATAGTSRYLRYTDQTGTLQTTPGYDDVTGIGTPYGLNFLSDIGFCC</sequence>
<accession>A0A2W5Z188</accession>
<dbReference type="Pfam" id="PF00082">
    <property type="entry name" value="Peptidase_S8"/>
    <property type="match status" value="1"/>
</dbReference>
<dbReference type="InterPro" id="IPR050819">
    <property type="entry name" value="Tripeptidyl-peptidase_I"/>
</dbReference>
<dbReference type="PROSITE" id="PS00138">
    <property type="entry name" value="SUBTILASE_SER"/>
    <property type="match status" value="1"/>
</dbReference>
<dbReference type="GO" id="GO:0008240">
    <property type="term" value="F:tripeptidyl-peptidase activity"/>
    <property type="evidence" value="ECO:0007669"/>
    <property type="project" value="TreeGrafter"/>
</dbReference>